<dbReference type="Gene3D" id="2.10.109.10">
    <property type="entry name" value="Umud Fragment, subunit A"/>
    <property type="match status" value="1"/>
</dbReference>
<dbReference type="InterPro" id="IPR015927">
    <property type="entry name" value="Peptidase_S24_S26A/B/C"/>
</dbReference>
<sequence length="253" mass="28718">MTKEDILVRMDQLGFTRQTLAEASGYAYEYVRDRLTPTASNPPKKFVAAVQRAFSEEERRREVDLSKPSASIWDLVFFNGAEVQKINLGRKAGGYEDIPSFYHDAIINFADELLRKEKEAGKTVKFPAKANLHAAAGSPIAAEVMDWEGENDTVMVKINGLSMVPLLNDGDVVPMRLKKTARNPYMKKGLIYLVDYDGGYTVKRYNTRKATPEEKEELGEWIERGKVKVLESLNPDFPEIVIKQPIEWIAWLD</sequence>
<dbReference type="AlphaFoldDB" id="A0A934S4K0"/>
<organism evidence="2 3">
    <name type="scientific">Luteolibacter pohnpeiensis</name>
    <dbReference type="NCBI Taxonomy" id="454153"/>
    <lineage>
        <taxon>Bacteria</taxon>
        <taxon>Pseudomonadati</taxon>
        <taxon>Verrucomicrobiota</taxon>
        <taxon>Verrucomicrobiia</taxon>
        <taxon>Verrucomicrobiales</taxon>
        <taxon>Verrucomicrobiaceae</taxon>
        <taxon>Luteolibacter</taxon>
    </lineage>
</organism>
<dbReference type="Pfam" id="PF00717">
    <property type="entry name" value="Peptidase_S24"/>
    <property type="match status" value="1"/>
</dbReference>
<dbReference type="Proteomes" id="UP000603141">
    <property type="component" value="Unassembled WGS sequence"/>
</dbReference>
<keyword evidence="3" id="KW-1185">Reference proteome</keyword>
<dbReference type="SUPFAM" id="SSF51306">
    <property type="entry name" value="LexA/Signal peptidase"/>
    <property type="match status" value="1"/>
</dbReference>
<proteinExistence type="predicted"/>
<evidence type="ECO:0000313" key="2">
    <source>
        <dbReference type="EMBL" id="MBK1881009.1"/>
    </source>
</evidence>
<dbReference type="InterPro" id="IPR036286">
    <property type="entry name" value="LexA/Signal_pep-like_sf"/>
</dbReference>
<name>A0A934S4K0_9BACT</name>
<protein>
    <submittedName>
        <fullName evidence="2">S24 family peptidase</fullName>
    </submittedName>
</protein>
<gene>
    <name evidence="2" type="ORF">JIN85_01205</name>
</gene>
<dbReference type="CDD" id="cd06529">
    <property type="entry name" value="S24_LexA-like"/>
    <property type="match status" value="1"/>
</dbReference>
<comment type="caution">
    <text evidence="2">The sequence shown here is derived from an EMBL/GenBank/DDBJ whole genome shotgun (WGS) entry which is preliminary data.</text>
</comment>
<dbReference type="RefSeq" id="WP_200266757.1">
    <property type="nucleotide sequence ID" value="NZ_JAENIJ010000001.1"/>
</dbReference>
<evidence type="ECO:0000313" key="3">
    <source>
        <dbReference type="Proteomes" id="UP000603141"/>
    </source>
</evidence>
<dbReference type="InterPro" id="IPR039418">
    <property type="entry name" value="LexA-like"/>
</dbReference>
<evidence type="ECO:0000259" key="1">
    <source>
        <dbReference type="Pfam" id="PF00717"/>
    </source>
</evidence>
<accession>A0A934S4K0</accession>
<reference evidence="2" key="1">
    <citation type="submission" date="2021-01" db="EMBL/GenBank/DDBJ databases">
        <title>Modified the classification status of verrucomicrobia.</title>
        <authorList>
            <person name="Feng X."/>
        </authorList>
    </citation>
    <scope>NUCLEOTIDE SEQUENCE</scope>
    <source>
        <strain evidence="2">KCTC 22041</strain>
    </source>
</reference>
<dbReference type="EMBL" id="JAENIJ010000001">
    <property type="protein sequence ID" value="MBK1881009.1"/>
    <property type="molecule type" value="Genomic_DNA"/>
</dbReference>
<feature type="domain" description="Peptidase S24/S26A/S26B/S26C" evidence="1">
    <location>
        <begin position="140"/>
        <end position="208"/>
    </location>
</feature>